<dbReference type="Proteomes" id="UP001596203">
    <property type="component" value="Unassembled WGS sequence"/>
</dbReference>
<keyword evidence="5" id="KW-0378">Hydrolase</keyword>
<evidence type="ECO:0000256" key="1">
    <source>
        <dbReference type="SAM" id="MobiDB-lite"/>
    </source>
</evidence>
<organism evidence="5 6">
    <name type="scientific">Plantactinospora solaniradicis</name>
    <dbReference type="NCBI Taxonomy" id="1723736"/>
    <lineage>
        <taxon>Bacteria</taxon>
        <taxon>Bacillati</taxon>
        <taxon>Actinomycetota</taxon>
        <taxon>Actinomycetes</taxon>
        <taxon>Micromonosporales</taxon>
        <taxon>Micromonosporaceae</taxon>
        <taxon>Plantactinospora</taxon>
    </lineage>
</organism>
<feature type="region of interest" description="Disordered" evidence="1">
    <location>
        <begin position="651"/>
        <end position="676"/>
    </location>
</feature>
<dbReference type="InterPro" id="IPR049174">
    <property type="entry name" value="Beta-AFase-like"/>
</dbReference>
<feature type="compositionally biased region" description="Gly residues" evidence="1">
    <location>
        <begin position="661"/>
        <end position="670"/>
    </location>
</feature>
<keyword evidence="6" id="KW-1185">Reference proteome</keyword>
<feature type="domain" description="Non-reducing end beta-L-arabinofuranosidase-like GH127 C-terminal" evidence="4">
    <location>
        <begin position="533"/>
        <end position="649"/>
    </location>
</feature>
<dbReference type="RefSeq" id="WP_377419729.1">
    <property type="nucleotide sequence ID" value="NZ_JBHSPR010000007.1"/>
</dbReference>
<evidence type="ECO:0000259" key="4">
    <source>
        <dbReference type="Pfam" id="PF20737"/>
    </source>
</evidence>
<dbReference type="Pfam" id="PF20736">
    <property type="entry name" value="Glyco_hydro127M"/>
    <property type="match status" value="1"/>
</dbReference>
<accession>A0ABW1K5Z1</accession>
<gene>
    <name evidence="5" type="ORF">ACFP2T_09350</name>
</gene>
<comment type="caution">
    <text evidence="5">The sequence shown here is derived from an EMBL/GenBank/DDBJ whole genome shotgun (WGS) entry which is preliminary data.</text>
</comment>
<dbReference type="InterPro" id="IPR049049">
    <property type="entry name" value="Beta-AFase-like_GH127_C"/>
</dbReference>
<feature type="domain" description="Non-reducing end beta-L-arabinofuranosidase-like GH127 middle" evidence="3">
    <location>
        <begin position="439"/>
        <end position="531"/>
    </location>
</feature>
<evidence type="ECO:0000313" key="5">
    <source>
        <dbReference type="EMBL" id="MFC6016404.1"/>
    </source>
</evidence>
<evidence type="ECO:0000259" key="3">
    <source>
        <dbReference type="Pfam" id="PF20736"/>
    </source>
</evidence>
<name>A0ABW1K5Z1_9ACTN</name>
<protein>
    <submittedName>
        <fullName evidence="5">Glycoside hydrolase family 127 protein</fullName>
    </submittedName>
</protein>
<dbReference type="PANTHER" id="PTHR43465">
    <property type="entry name" value="DUF1680 DOMAIN PROTEIN (AFU_ORTHOLOGUE AFUA_1G08910)"/>
    <property type="match status" value="1"/>
</dbReference>
<evidence type="ECO:0000259" key="2">
    <source>
        <dbReference type="Pfam" id="PF07944"/>
    </source>
</evidence>
<dbReference type="InterPro" id="IPR008928">
    <property type="entry name" value="6-hairpin_glycosidase_sf"/>
</dbReference>
<sequence>MLHPEVHPDPTVAYRVAARSGPAQPTPDAVATLHPLGLDDVRLDPAGLLGQWQARNAAATLPHCVAQLREGGALDNLRRLRGDGDVGAFTGMWFSDSDVYKTLEAAAWELARPQPGTELRDFLESTVALLAQVQDADGYLNSYVMTERPDRRWQELHWSHELYCAGHLFQAAVATARVGLGDLLETVARRLADLLLDRFGPDGVEAVCGHPEVETALVELYRTTGHRPYLDLARRFVDLRGRGLLNAERFGPVYLQDHVPVRDAEEVAGHAVRQLYLLAGVVDVAVETGDASLLAAARRLWDSAYLTKTYVTGAHGSRHRDEAYGDPYELPPDRAYAETCAAVASFQWNWRMLLADGAHRYADEMERVLYNAVAGSTALDGTHFFYSNPLQLRTGHDGSDEDAPGQRMPWYACACCPPNLARLMASVQAYTATGDAEGLQLHLYAAGTLHATVHGRAVRITVRTGYPWSGRVEVTVRAESTEPWTLALRVPGWCQDYRIEADGADVTVGDGYLRLTRDWSSSTPVTLELAMPPRLVAAHPYVDAVRGCLALMRGPLVYCLEQADLPPGTRLEDVRLDPASPMGTTALPGGPPDAVALTVGGTVARPGPAGLYRAGATSPDGPSDQVTLSAVPYFLWGNRDPGPMRVWIPVDTATAPTGGRPHPGGPGSTGGPAPIG</sequence>
<dbReference type="EMBL" id="JBHSPR010000007">
    <property type="protein sequence ID" value="MFC6016404.1"/>
    <property type="molecule type" value="Genomic_DNA"/>
</dbReference>
<dbReference type="Pfam" id="PF20737">
    <property type="entry name" value="Glyco_hydro127C"/>
    <property type="match status" value="1"/>
</dbReference>
<dbReference type="InterPro" id="IPR012878">
    <property type="entry name" value="Beta-AFase-like_GH127_cat"/>
</dbReference>
<dbReference type="PANTHER" id="PTHR43465:SF2">
    <property type="entry name" value="DUF1680 DOMAIN PROTEIN (AFU_ORTHOLOGUE AFUA_1G08910)"/>
    <property type="match status" value="1"/>
</dbReference>
<dbReference type="InterPro" id="IPR049046">
    <property type="entry name" value="Beta-AFase-like_GH127_middle"/>
</dbReference>
<dbReference type="SUPFAM" id="SSF48208">
    <property type="entry name" value="Six-hairpin glycosidases"/>
    <property type="match status" value="1"/>
</dbReference>
<proteinExistence type="predicted"/>
<evidence type="ECO:0000313" key="6">
    <source>
        <dbReference type="Proteomes" id="UP001596203"/>
    </source>
</evidence>
<dbReference type="GO" id="GO:0016787">
    <property type="term" value="F:hydrolase activity"/>
    <property type="evidence" value="ECO:0007669"/>
    <property type="project" value="UniProtKB-KW"/>
</dbReference>
<reference evidence="6" key="1">
    <citation type="journal article" date="2019" name="Int. J. Syst. Evol. Microbiol.">
        <title>The Global Catalogue of Microorganisms (GCM) 10K type strain sequencing project: providing services to taxonomists for standard genome sequencing and annotation.</title>
        <authorList>
            <consortium name="The Broad Institute Genomics Platform"/>
            <consortium name="The Broad Institute Genome Sequencing Center for Infectious Disease"/>
            <person name="Wu L."/>
            <person name="Ma J."/>
        </authorList>
    </citation>
    <scope>NUCLEOTIDE SEQUENCE [LARGE SCALE GENOMIC DNA]</scope>
    <source>
        <strain evidence="6">ZS-35-S2</strain>
    </source>
</reference>
<dbReference type="Pfam" id="PF07944">
    <property type="entry name" value="Beta-AFase-like_GH127_cat"/>
    <property type="match status" value="1"/>
</dbReference>
<feature type="domain" description="Non-reducing end beta-L-arabinofuranosidase-like GH127 catalytic" evidence="2">
    <location>
        <begin position="40"/>
        <end position="428"/>
    </location>
</feature>